<evidence type="ECO:0000313" key="14">
    <source>
        <dbReference type="EMBL" id="BDI07375.1"/>
    </source>
</evidence>
<evidence type="ECO:0000256" key="2">
    <source>
        <dbReference type="ARBA" id="ARBA00004370"/>
    </source>
</evidence>
<evidence type="ECO:0000259" key="13">
    <source>
        <dbReference type="PROSITE" id="PS50885"/>
    </source>
</evidence>
<organism evidence="14 15">
    <name type="scientific">Sphaerotilus microaerophilus</name>
    <dbReference type="NCBI Taxonomy" id="2914710"/>
    <lineage>
        <taxon>Bacteria</taxon>
        <taxon>Pseudomonadati</taxon>
        <taxon>Pseudomonadota</taxon>
        <taxon>Betaproteobacteria</taxon>
        <taxon>Burkholderiales</taxon>
        <taxon>Sphaerotilaceae</taxon>
        <taxon>Sphaerotilus</taxon>
    </lineage>
</organism>
<feature type="transmembrane region" description="Helical" evidence="11">
    <location>
        <begin position="199"/>
        <end position="223"/>
    </location>
</feature>
<dbReference type="RefSeq" id="WP_251970572.1">
    <property type="nucleotide sequence ID" value="NZ_AP025730.1"/>
</dbReference>
<evidence type="ECO:0000259" key="12">
    <source>
        <dbReference type="PROSITE" id="PS50109"/>
    </source>
</evidence>
<dbReference type="Pfam" id="PF02518">
    <property type="entry name" value="HATPase_c"/>
    <property type="match status" value="1"/>
</dbReference>
<gene>
    <name evidence="14" type="ORF">CATMQ487_43450</name>
</gene>
<feature type="domain" description="HAMP" evidence="13">
    <location>
        <begin position="219"/>
        <end position="270"/>
    </location>
</feature>
<sequence length="490" mass="51237">MKRPGLRDALLHSLRWRLLTATLVALLIALLLAGGLLAGLFRDHVLRQFGTALTAQLDQVTARLDIDAAGQPRLDPAGLSDPRWSHPYGGLYWQVDRVTAHGAPGSQRGVLRSRSLWDSELQAPADAIADGTVHLHEVAGPGGARLLLAERSVRNGSAEPSVPSPADATPANGRPVWRLMVAADLAETEQAITRFNGTLAGSLAVLLGLLCAAAVAQVAVGLAPLRSLQRALAAVHAGQSPRLVGRFPSEVQPLIDDFNAVLDLHAQRVARARTQAGDLAHAVKTPLAVLAQAATAARTEPAAAAELPALVTQQVELARRQVDRHLARARAAASPGLPGSHCAVAPLLHGLLRVMDRVHAERHLDLDGGDIAPGLAFAGDAQDLQEMLGNLLDNACKWARTGVAVRASLEPGPAGARLRLQVDDDGPGIPPERRAEVMARGARLDESVPGSGLGLAIVQELAQLYGGQLTLAPSPSGGLRVTLDLPGARA</sequence>
<keyword evidence="6 11" id="KW-0812">Transmembrane</keyword>
<evidence type="ECO:0000256" key="6">
    <source>
        <dbReference type="ARBA" id="ARBA00022692"/>
    </source>
</evidence>
<accession>A0ABM7YS02</accession>
<evidence type="ECO:0000256" key="7">
    <source>
        <dbReference type="ARBA" id="ARBA00022777"/>
    </source>
</evidence>
<comment type="subcellular location">
    <subcellularLocation>
        <location evidence="2">Membrane</location>
    </subcellularLocation>
</comment>
<dbReference type="Gene3D" id="3.30.565.10">
    <property type="entry name" value="Histidine kinase-like ATPase, C-terminal domain"/>
    <property type="match status" value="1"/>
</dbReference>
<dbReference type="EC" id="2.7.13.3" evidence="3"/>
<dbReference type="SUPFAM" id="SSF55874">
    <property type="entry name" value="ATPase domain of HSP90 chaperone/DNA topoisomerase II/histidine kinase"/>
    <property type="match status" value="1"/>
</dbReference>
<evidence type="ECO:0000256" key="3">
    <source>
        <dbReference type="ARBA" id="ARBA00012438"/>
    </source>
</evidence>
<dbReference type="InterPro" id="IPR004358">
    <property type="entry name" value="Sig_transdc_His_kin-like_C"/>
</dbReference>
<evidence type="ECO:0000256" key="1">
    <source>
        <dbReference type="ARBA" id="ARBA00000085"/>
    </source>
</evidence>
<evidence type="ECO:0000256" key="9">
    <source>
        <dbReference type="ARBA" id="ARBA00023012"/>
    </source>
</evidence>
<keyword evidence="4" id="KW-0597">Phosphoprotein</keyword>
<dbReference type="EMBL" id="AP025730">
    <property type="protein sequence ID" value="BDI07375.1"/>
    <property type="molecule type" value="Genomic_DNA"/>
</dbReference>
<evidence type="ECO:0000256" key="10">
    <source>
        <dbReference type="ARBA" id="ARBA00023136"/>
    </source>
</evidence>
<keyword evidence="8 11" id="KW-1133">Transmembrane helix</keyword>
<dbReference type="PROSITE" id="PS50885">
    <property type="entry name" value="HAMP"/>
    <property type="match status" value="1"/>
</dbReference>
<feature type="domain" description="Histidine kinase" evidence="12">
    <location>
        <begin position="278"/>
        <end position="489"/>
    </location>
</feature>
<comment type="catalytic activity">
    <reaction evidence="1">
        <text>ATP + protein L-histidine = ADP + protein N-phospho-L-histidine.</text>
        <dbReference type="EC" id="2.7.13.3"/>
    </reaction>
</comment>
<evidence type="ECO:0000256" key="8">
    <source>
        <dbReference type="ARBA" id="ARBA00022989"/>
    </source>
</evidence>
<dbReference type="PANTHER" id="PTHR45436:SF5">
    <property type="entry name" value="SENSOR HISTIDINE KINASE TRCS"/>
    <property type="match status" value="1"/>
</dbReference>
<keyword evidence="10 11" id="KW-0472">Membrane</keyword>
<dbReference type="SMART" id="SM00387">
    <property type="entry name" value="HATPase_c"/>
    <property type="match status" value="1"/>
</dbReference>
<evidence type="ECO:0000313" key="15">
    <source>
        <dbReference type="Proteomes" id="UP001057498"/>
    </source>
</evidence>
<keyword evidence="15" id="KW-1185">Reference proteome</keyword>
<proteinExistence type="predicted"/>
<keyword evidence="5" id="KW-0808">Transferase</keyword>
<dbReference type="PROSITE" id="PS50109">
    <property type="entry name" value="HIS_KIN"/>
    <property type="match status" value="1"/>
</dbReference>
<keyword evidence="9" id="KW-0902">Two-component regulatory system</keyword>
<dbReference type="PRINTS" id="PR00344">
    <property type="entry name" value="BCTRLSENSOR"/>
</dbReference>
<dbReference type="InterPro" id="IPR050428">
    <property type="entry name" value="TCS_sensor_his_kinase"/>
</dbReference>
<protein>
    <recommendedName>
        <fullName evidence="3">histidine kinase</fullName>
        <ecNumber evidence="3">2.7.13.3</ecNumber>
    </recommendedName>
</protein>
<dbReference type="PANTHER" id="PTHR45436">
    <property type="entry name" value="SENSOR HISTIDINE KINASE YKOH"/>
    <property type="match status" value="1"/>
</dbReference>
<name>A0ABM7YS02_9BURK</name>
<dbReference type="InterPro" id="IPR003594">
    <property type="entry name" value="HATPase_dom"/>
</dbReference>
<dbReference type="Proteomes" id="UP001057498">
    <property type="component" value="Chromosome"/>
</dbReference>
<dbReference type="InterPro" id="IPR036890">
    <property type="entry name" value="HATPase_C_sf"/>
</dbReference>
<evidence type="ECO:0000256" key="11">
    <source>
        <dbReference type="SAM" id="Phobius"/>
    </source>
</evidence>
<evidence type="ECO:0000256" key="4">
    <source>
        <dbReference type="ARBA" id="ARBA00022553"/>
    </source>
</evidence>
<evidence type="ECO:0000256" key="5">
    <source>
        <dbReference type="ARBA" id="ARBA00022679"/>
    </source>
</evidence>
<dbReference type="InterPro" id="IPR003660">
    <property type="entry name" value="HAMP_dom"/>
</dbReference>
<keyword evidence="7" id="KW-0418">Kinase</keyword>
<reference evidence="14" key="1">
    <citation type="submission" date="2022-04" db="EMBL/GenBank/DDBJ databases">
        <title>Whole genome sequence of Sphaerotilus sp. FB-5.</title>
        <authorList>
            <person name="Takeda M."/>
            <person name="Narihara S."/>
            <person name="Akimoto M."/>
            <person name="Akimoto R."/>
            <person name="Nishiyashiki S."/>
            <person name="Murakami T."/>
        </authorList>
    </citation>
    <scope>NUCLEOTIDE SEQUENCE</scope>
    <source>
        <strain evidence="14">FB-5</strain>
    </source>
</reference>
<dbReference type="InterPro" id="IPR005467">
    <property type="entry name" value="His_kinase_dom"/>
</dbReference>